<proteinExistence type="predicted"/>
<dbReference type="EMBL" id="JBHSJJ010000015">
    <property type="protein sequence ID" value="MFC4874077.1"/>
    <property type="molecule type" value="Genomic_DNA"/>
</dbReference>
<evidence type="ECO:0000313" key="2">
    <source>
        <dbReference type="Proteomes" id="UP001595818"/>
    </source>
</evidence>
<sequence>MNEKYYFLVGLLAIFLLNGCKTQRVLEIKIPYQEECLAVLNYSPYDMPIPLTELKLSQNLITYFDQRSLTIANAMGIMDDLDLLLGYNQKENDNSTVFIQTLQKIQAKVTKTNLEISSITSAIDCEEEKAEQLSVFLERRLRKSERNLTVGAIVTGALVGLSTGTILMAGGSGFIIEAIGISGGLAEVFLGLKILKLENMVFIQHPRNILADVKESKSYSDYLPPAIWYYLNHQNTSRNGTTLRELLLQRWEAYSDSIGEKEVYFLKEGYYTTDMLKNRADMLDQLEAQIGLMNQDILHFVIQLEELINLHQGIPG</sequence>
<accession>A0ABV9T6D6</accession>
<protein>
    <submittedName>
        <fullName evidence="1">Uncharacterized protein</fullName>
    </submittedName>
</protein>
<dbReference type="RefSeq" id="WP_377067574.1">
    <property type="nucleotide sequence ID" value="NZ_JBHSJJ010000015.1"/>
</dbReference>
<reference evidence="2" key="1">
    <citation type="journal article" date="2019" name="Int. J. Syst. Evol. Microbiol.">
        <title>The Global Catalogue of Microorganisms (GCM) 10K type strain sequencing project: providing services to taxonomists for standard genome sequencing and annotation.</title>
        <authorList>
            <consortium name="The Broad Institute Genomics Platform"/>
            <consortium name="The Broad Institute Genome Sequencing Center for Infectious Disease"/>
            <person name="Wu L."/>
            <person name="Ma J."/>
        </authorList>
    </citation>
    <scope>NUCLEOTIDE SEQUENCE [LARGE SCALE GENOMIC DNA]</scope>
    <source>
        <strain evidence="2">CGMCC 4.7466</strain>
    </source>
</reference>
<name>A0ABV9T6D6_9BACT</name>
<evidence type="ECO:0000313" key="1">
    <source>
        <dbReference type="EMBL" id="MFC4874077.1"/>
    </source>
</evidence>
<gene>
    <name evidence="1" type="ORF">ACFPFU_20395</name>
</gene>
<organism evidence="1 2">
    <name type="scientific">Negadavirga shengliensis</name>
    <dbReference type="NCBI Taxonomy" id="1389218"/>
    <lineage>
        <taxon>Bacteria</taxon>
        <taxon>Pseudomonadati</taxon>
        <taxon>Bacteroidota</taxon>
        <taxon>Cytophagia</taxon>
        <taxon>Cytophagales</taxon>
        <taxon>Cyclobacteriaceae</taxon>
        <taxon>Negadavirga</taxon>
    </lineage>
</organism>
<keyword evidence="2" id="KW-1185">Reference proteome</keyword>
<dbReference type="Proteomes" id="UP001595818">
    <property type="component" value="Unassembled WGS sequence"/>
</dbReference>
<comment type="caution">
    <text evidence="1">The sequence shown here is derived from an EMBL/GenBank/DDBJ whole genome shotgun (WGS) entry which is preliminary data.</text>
</comment>